<comment type="caution">
    <text evidence="1">The sequence shown here is derived from an EMBL/GenBank/DDBJ whole genome shotgun (WGS) entry which is preliminary data.</text>
</comment>
<dbReference type="Proteomes" id="UP001596514">
    <property type="component" value="Unassembled WGS sequence"/>
</dbReference>
<keyword evidence="2" id="KW-1185">Reference proteome</keyword>
<organism evidence="1 2">
    <name type="scientific">Streptosporangium amethystogenes subsp. fukuiense</name>
    <dbReference type="NCBI Taxonomy" id="698418"/>
    <lineage>
        <taxon>Bacteria</taxon>
        <taxon>Bacillati</taxon>
        <taxon>Actinomycetota</taxon>
        <taxon>Actinomycetes</taxon>
        <taxon>Streptosporangiales</taxon>
        <taxon>Streptosporangiaceae</taxon>
        <taxon>Streptosporangium</taxon>
    </lineage>
</organism>
<gene>
    <name evidence="1" type="ORF">ACFQVD_26700</name>
</gene>
<evidence type="ECO:0008006" key="3">
    <source>
        <dbReference type="Google" id="ProtNLM"/>
    </source>
</evidence>
<evidence type="ECO:0000313" key="1">
    <source>
        <dbReference type="EMBL" id="MFC7603709.1"/>
    </source>
</evidence>
<evidence type="ECO:0000313" key="2">
    <source>
        <dbReference type="Proteomes" id="UP001596514"/>
    </source>
</evidence>
<proteinExistence type="predicted"/>
<dbReference type="RefSeq" id="WP_343981898.1">
    <property type="nucleotide sequence ID" value="NZ_BAAAGK010000233.1"/>
</dbReference>
<protein>
    <recommendedName>
        <fullName evidence="3">DUF3085 domain-containing protein</fullName>
    </recommendedName>
</protein>
<reference evidence="2" key="1">
    <citation type="journal article" date="2019" name="Int. J. Syst. Evol. Microbiol.">
        <title>The Global Catalogue of Microorganisms (GCM) 10K type strain sequencing project: providing services to taxonomists for standard genome sequencing and annotation.</title>
        <authorList>
            <consortium name="The Broad Institute Genomics Platform"/>
            <consortium name="The Broad Institute Genome Sequencing Center for Infectious Disease"/>
            <person name="Wu L."/>
            <person name="Ma J."/>
        </authorList>
    </citation>
    <scope>NUCLEOTIDE SEQUENCE [LARGE SCALE GENOMIC DNA]</scope>
    <source>
        <strain evidence="2">JCM 10083</strain>
    </source>
</reference>
<accession>A0ABW2T5L3</accession>
<name>A0ABW2T5L3_9ACTN</name>
<dbReference type="EMBL" id="JBHTEE010000001">
    <property type="protein sequence ID" value="MFC7603709.1"/>
    <property type="molecule type" value="Genomic_DNA"/>
</dbReference>
<sequence length="97" mass="10244">MSARHLADVLPEPADGSVLVVHVGDTYAVIERDDATAAECTEHPDERWFDASDPDADPVTWRAALDYADEVLPLGTALASLASDAPSVASEHTESAV</sequence>